<organism evidence="1 2">
    <name type="scientific">Euplotes crassus</name>
    <dbReference type="NCBI Taxonomy" id="5936"/>
    <lineage>
        <taxon>Eukaryota</taxon>
        <taxon>Sar</taxon>
        <taxon>Alveolata</taxon>
        <taxon>Ciliophora</taxon>
        <taxon>Intramacronucleata</taxon>
        <taxon>Spirotrichea</taxon>
        <taxon>Hypotrichia</taxon>
        <taxon>Euplotida</taxon>
        <taxon>Euplotidae</taxon>
        <taxon>Moneuplotes</taxon>
    </lineage>
</organism>
<accession>A0AAD1Y480</accession>
<protein>
    <submittedName>
        <fullName evidence="1">Uncharacterized protein</fullName>
    </submittedName>
</protein>
<evidence type="ECO:0000313" key="1">
    <source>
        <dbReference type="EMBL" id="CAI2383626.1"/>
    </source>
</evidence>
<sequence>MPDCFLAKNRLNKRVDKVFMIVKVCKTSRVKDFNKIFLKSSLTTRMLLCILRDLCMLFLTSSRLLSSSYAYYKQNLTKRLSNLWDVRKPKFRQII</sequence>
<name>A0AAD1Y480_EUPCR</name>
<gene>
    <name evidence="1" type="ORF">ECRASSUSDP1_LOCUS25131</name>
</gene>
<proteinExistence type="predicted"/>
<comment type="caution">
    <text evidence="1">The sequence shown here is derived from an EMBL/GenBank/DDBJ whole genome shotgun (WGS) entry which is preliminary data.</text>
</comment>
<reference evidence="1" key="1">
    <citation type="submission" date="2023-07" db="EMBL/GenBank/DDBJ databases">
        <authorList>
            <consortium name="AG Swart"/>
            <person name="Singh M."/>
            <person name="Singh A."/>
            <person name="Seah K."/>
            <person name="Emmerich C."/>
        </authorList>
    </citation>
    <scope>NUCLEOTIDE SEQUENCE</scope>
    <source>
        <strain evidence="1">DP1</strain>
    </source>
</reference>
<evidence type="ECO:0000313" key="2">
    <source>
        <dbReference type="Proteomes" id="UP001295684"/>
    </source>
</evidence>
<dbReference type="EMBL" id="CAMPGE010025917">
    <property type="protein sequence ID" value="CAI2383626.1"/>
    <property type="molecule type" value="Genomic_DNA"/>
</dbReference>
<dbReference type="Proteomes" id="UP001295684">
    <property type="component" value="Unassembled WGS sequence"/>
</dbReference>
<keyword evidence="2" id="KW-1185">Reference proteome</keyword>
<dbReference type="AlphaFoldDB" id="A0AAD1Y480"/>